<keyword evidence="9" id="KW-0418">Kinase</keyword>
<dbReference type="InterPro" id="IPR002902">
    <property type="entry name" value="GNK2"/>
</dbReference>
<keyword evidence="14" id="KW-0325">Glycoprotein</keyword>
<evidence type="ECO:0000256" key="4">
    <source>
        <dbReference type="ARBA" id="ARBA00022679"/>
    </source>
</evidence>
<evidence type="ECO:0000256" key="16">
    <source>
        <dbReference type="SAM" id="MobiDB-lite"/>
    </source>
</evidence>
<evidence type="ECO:0000256" key="10">
    <source>
        <dbReference type="ARBA" id="ARBA00022840"/>
    </source>
</evidence>
<dbReference type="Pfam" id="PF07714">
    <property type="entry name" value="PK_Tyr_Ser-Thr"/>
    <property type="match status" value="1"/>
</dbReference>
<evidence type="ECO:0000256" key="13">
    <source>
        <dbReference type="ARBA" id="ARBA00023170"/>
    </source>
</evidence>
<dbReference type="GO" id="GO:0005524">
    <property type="term" value="F:ATP binding"/>
    <property type="evidence" value="ECO:0007669"/>
    <property type="project" value="UniProtKB-UniRule"/>
</dbReference>
<evidence type="ECO:0000259" key="18">
    <source>
        <dbReference type="PROSITE" id="PS50011"/>
    </source>
</evidence>
<reference evidence="20" key="1">
    <citation type="submission" date="2018-02" db="EMBL/GenBank/DDBJ databases">
        <authorList>
            <person name="Cohen D.B."/>
            <person name="Kent A.D."/>
        </authorList>
    </citation>
    <scope>NUCLEOTIDE SEQUENCE</scope>
</reference>
<evidence type="ECO:0000256" key="12">
    <source>
        <dbReference type="ARBA" id="ARBA00023136"/>
    </source>
</evidence>
<evidence type="ECO:0000256" key="6">
    <source>
        <dbReference type="ARBA" id="ARBA00022729"/>
    </source>
</evidence>
<feature type="binding site" evidence="15">
    <location>
        <position position="335"/>
    </location>
    <ligand>
        <name>ATP</name>
        <dbReference type="ChEBI" id="CHEBI:30616"/>
    </ligand>
</feature>
<accession>A0A2N9E9F8</accession>
<dbReference type="InterPro" id="IPR001245">
    <property type="entry name" value="Ser-Thr/Tyr_kinase_cat_dom"/>
</dbReference>
<dbReference type="EMBL" id="OIVN01000170">
    <property type="protein sequence ID" value="SPC75616.1"/>
    <property type="molecule type" value="Genomic_DNA"/>
</dbReference>
<dbReference type="PANTHER" id="PTHR32099">
    <property type="entry name" value="CYSTEINE-RICH REPEAT SECRETORY PROTEIN"/>
    <property type="match status" value="1"/>
</dbReference>
<feature type="domain" description="Protein kinase" evidence="18">
    <location>
        <begin position="307"/>
        <end position="398"/>
    </location>
</feature>
<keyword evidence="12" id="KW-0472">Membrane</keyword>
<comment type="subcellular location">
    <subcellularLocation>
        <location evidence="1">Membrane</location>
        <topology evidence="1">Single-pass membrane protein</topology>
    </subcellularLocation>
</comment>
<organism evidence="20">
    <name type="scientific">Fagus sylvatica</name>
    <name type="common">Beechnut</name>
    <dbReference type="NCBI Taxonomy" id="28930"/>
    <lineage>
        <taxon>Eukaryota</taxon>
        <taxon>Viridiplantae</taxon>
        <taxon>Streptophyta</taxon>
        <taxon>Embryophyta</taxon>
        <taxon>Tracheophyta</taxon>
        <taxon>Spermatophyta</taxon>
        <taxon>Magnoliopsida</taxon>
        <taxon>eudicotyledons</taxon>
        <taxon>Gunneridae</taxon>
        <taxon>Pentapetalae</taxon>
        <taxon>rosids</taxon>
        <taxon>fabids</taxon>
        <taxon>Fagales</taxon>
        <taxon>Fagaceae</taxon>
        <taxon>Fagus</taxon>
    </lineage>
</organism>
<evidence type="ECO:0000313" key="20">
    <source>
        <dbReference type="EMBL" id="SPC75616.1"/>
    </source>
</evidence>
<feature type="domain" description="Gnk2-homologous" evidence="19">
    <location>
        <begin position="27"/>
        <end position="133"/>
    </location>
</feature>
<dbReference type="PANTHER" id="PTHR32099:SF103">
    <property type="entry name" value="GNK2-HOMOLOGOUS DOMAIN-CONTAINING PROTEIN"/>
    <property type="match status" value="1"/>
</dbReference>
<keyword evidence="4" id="KW-0808">Transferase</keyword>
<evidence type="ECO:0000256" key="5">
    <source>
        <dbReference type="ARBA" id="ARBA00022692"/>
    </source>
</evidence>
<protein>
    <recommendedName>
        <fullName evidence="21">Cysteine-rich receptor-like protein kinase</fullName>
    </recommendedName>
</protein>
<dbReference type="PROSITE" id="PS50011">
    <property type="entry name" value="PROTEIN_KINASE_DOM"/>
    <property type="match status" value="1"/>
</dbReference>
<dbReference type="GO" id="GO:0004674">
    <property type="term" value="F:protein serine/threonine kinase activity"/>
    <property type="evidence" value="ECO:0007669"/>
    <property type="project" value="UniProtKB-KW"/>
</dbReference>
<keyword evidence="5" id="KW-0812">Transmembrane</keyword>
<evidence type="ECO:0000256" key="1">
    <source>
        <dbReference type="ARBA" id="ARBA00004167"/>
    </source>
</evidence>
<feature type="chain" id="PRO_5014614762" description="Cysteine-rich receptor-like protein kinase" evidence="17">
    <location>
        <begin position="24"/>
        <end position="398"/>
    </location>
</feature>
<sequence length="398" mass="43821">MAKVCSTLLFLSAIFMLISQAISQPPNFLYQFCLDKGNYTSNSTYNANLNHLLSSLPSLSSNTEIDNGFYNVSYGQNPDKVYALGLCRADAKHEVCRSCLSNATNLLTLLCPNQKEAIGWYDYCMLRYSFRNIFGIKEDSPSFYMWNRNNVSANVDEFNQDLRTLFDSLRSRASTGGSLRKFAAGNATAPNFQTLYALMQCTPDLSEQDCSDCLGGVMGGIPNCCNGKQGGRVVGPSCNLRYEVYLFYDPTADPTPPSPSPPPSLPVSPSPPSTTTPTTKGKAVDEIISEESLQLDFDTVRVATDDFSDANKLGQGGFGAVYKGKLSDGQVIAVKRLSKDSGQGDQEFKNEVLLVAKLQHRNLVRLLGFCLERNERLLIYEFMTNTSLDCFIFGMVAL</sequence>
<gene>
    <name evidence="20" type="ORF">FSB_LOCUS3498</name>
</gene>
<keyword evidence="2" id="KW-0723">Serine/threonine-protein kinase</keyword>
<name>A0A2N9E9F8_FAGSY</name>
<feature type="compositionally biased region" description="Pro residues" evidence="16">
    <location>
        <begin position="253"/>
        <end position="274"/>
    </location>
</feature>
<dbReference type="FunFam" id="3.30.200.20:FF:000142">
    <property type="entry name" value="Cysteine-rich receptor-like protein kinase 10"/>
    <property type="match status" value="1"/>
</dbReference>
<keyword evidence="7" id="KW-0677">Repeat</keyword>
<keyword evidence="11" id="KW-1133">Transmembrane helix</keyword>
<dbReference type="InterPro" id="IPR011009">
    <property type="entry name" value="Kinase-like_dom_sf"/>
</dbReference>
<dbReference type="SUPFAM" id="SSF56112">
    <property type="entry name" value="Protein kinase-like (PK-like)"/>
    <property type="match status" value="1"/>
</dbReference>
<evidence type="ECO:0000256" key="2">
    <source>
        <dbReference type="ARBA" id="ARBA00022527"/>
    </source>
</evidence>
<evidence type="ECO:0008006" key="21">
    <source>
        <dbReference type="Google" id="ProtNLM"/>
    </source>
</evidence>
<evidence type="ECO:0000256" key="7">
    <source>
        <dbReference type="ARBA" id="ARBA00022737"/>
    </source>
</evidence>
<evidence type="ECO:0000256" key="15">
    <source>
        <dbReference type="PROSITE-ProRule" id="PRU10141"/>
    </source>
</evidence>
<evidence type="ECO:0000256" key="17">
    <source>
        <dbReference type="SAM" id="SignalP"/>
    </source>
</evidence>
<dbReference type="PROSITE" id="PS51473">
    <property type="entry name" value="GNK2"/>
    <property type="match status" value="2"/>
</dbReference>
<dbReference type="InterPro" id="IPR017441">
    <property type="entry name" value="Protein_kinase_ATP_BS"/>
</dbReference>
<evidence type="ECO:0000256" key="9">
    <source>
        <dbReference type="ARBA" id="ARBA00022777"/>
    </source>
</evidence>
<keyword evidence="3" id="KW-0597">Phosphoprotein</keyword>
<keyword evidence="6 17" id="KW-0732">Signal</keyword>
<dbReference type="InterPro" id="IPR038408">
    <property type="entry name" value="GNK2_sf"/>
</dbReference>
<feature type="region of interest" description="Disordered" evidence="16">
    <location>
        <begin position="251"/>
        <end position="282"/>
    </location>
</feature>
<keyword evidence="13" id="KW-0675">Receptor</keyword>
<evidence type="ECO:0000259" key="19">
    <source>
        <dbReference type="PROSITE" id="PS51473"/>
    </source>
</evidence>
<dbReference type="Pfam" id="PF01657">
    <property type="entry name" value="Stress-antifung"/>
    <property type="match status" value="2"/>
</dbReference>
<proteinExistence type="predicted"/>
<keyword evidence="10 15" id="KW-0067">ATP-binding</keyword>
<evidence type="ECO:0000256" key="11">
    <source>
        <dbReference type="ARBA" id="ARBA00022989"/>
    </source>
</evidence>
<dbReference type="GO" id="GO:0016020">
    <property type="term" value="C:membrane"/>
    <property type="evidence" value="ECO:0007669"/>
    <property type="project" value="UniProtKB-SubCell"/>
</dbReference>
<dbReference type="FunFam" id="3.30.430.20:FF:000003">
    <property type="entry name" value="Cysteine-rich RLK (RECEPTOR-like protein kinase) 10"/>
    <property type="match status" value="1"/>
</dbReference>
<evidence type="ECO:0000256" key="3">
    <source>
        <dbReference type="ARBA" id="ARBA00022553"/>
    </source>
</evidence>
<feature type="signal peptide" evidence="17">
    <location>
        <begin position="1"/>
        <end position="23"/>
    </location>
</feature>
<dbReference type="PROSITE" id="PS00107">
    <property type="entry name" value="PROTEIN_KINASE_ATP"/>
    <property type="match status" value="1"/>
</dbReference>
<dbReference type="Gene3D" id="3.30.200.20">
    <property type="entry name" value="Phosphorylase Kinase, domain 1"/>
    <property type="match status" value="1"/>
</dbReference>
<feature type="domain" description="Gnk2-homologous" evidence="19">
    <location>
        <begin position="139"/>
        <end position="247"/>
    </location>
</feature>
<keyword evidence="8 15" id="KW-0547">Nucleotide-binding</keyword>
<evidence type="ECO:0000256" key="8">
    <source>
        <dbReference type="ARBA" id="ARBA00022741"/>
    </source>
</evidence>
<evidence type="ECO:0000256" key="14">
    <source>
        <dbReference type="ARBA" id="ARBA00023180"/>
    </source>
</evidence>
<dbReference type="CDD" id="cd23509">
    <property type="entry name" value="Gnk2-like"/>
    <property type="match status" value="2"/>
</dbReference>
<dbReference type="FunFam" id="3.30.430.20:FF:000002">
    <property type="entry name" value="Cysteine-rich receptor-like protein kinase 10"/>
    <property type="match status" value="1"/>
</dbReference>
<dbReference type="Gene3D" id="3.30.430.20">
    <property type="entry name" value="Gnk2 domain, C-X8-C-X2-C motif"/>
    <property type="match status" value="2"/>
</dbReference>
<dbReference type="InterPro" id="IPR000719">
    <property type="entry name" value="Prot_kinase_dom"/>
</dbReference>
<dbReference type="AlphaFoldDB" id="A0A2N9E9F8"/>